<dbReference type="Proteomes" id="UP000291469">
    <property type="component" value="Chromosome"/>
</dbReference>
<protein>
    <submittedName>
        <fullName evidence="2">Uncharacterized protein</fullName>
    </submittedName>
</protein>
<dbReference type="RefSeq" id="WP_131153486.1">
    <property type="nucleotide sequence ID" value="NZ_CP036402.1"/>
</dbReference>
<evidence type="ECO:0000313" key="3">
    <source>
        <dbReference type="Proteomes" id="UP000291469"/>
    </source>
</evidence>
<keyword evidence="3" id="KW-1185">Reference proteome</keyword>
<accession>A0A411YBD4</accession>
<organism evidence="2 3">
    <name type="scientific">Egibacter rhizosphaerae</name>
    <dbReference type="NCBI Taxonomy" id="1670831"/>
    <lineage>
        <taxon>Bacteria</taxon>
        <taxon>Bacillati</taxon>
        <taxon>Actinomycetota</taxon>
        <taxon>Nitriliruptoria</taxon>
        <taxon>Egibacterales</taxon>
        <taxon>Egibacteraceae</taxon>
        <taxon>Egibacter</taxon>
    </lineage>
</organism>
<keyword evidence="1" id="KW-1133">Transmembrane helix</keyword>
<dbReference type="KEGG" id="erz:ER308_02170"/>
<gene>
    <name evidence="2" type="ORF">ER308_02170</name>
</gene>
<reference evidence="2 3" key="1">
    <citation type="submission" date="2019-01" db="EMBL/GenBank/DDBJ databases">
        <title>Egibacter rhizosphaerae EGI 80759T.</title>
        <authorList>
            <person name="Chen D.-D."/>
            <person name="Tian Y."/>
            <person name="Jiao J.-Y."/>
            <person name="Zhang X.-T."/>
            <person name="Zhang Y.-G."/>
            <person name="Zhang Y."/>
            <person name="Xiao M."/>
            <person name="Shu W.-S."/>
            <person name="Li W.-J."/>
        </authorList>
    </citation>
    <scope>NUCLEOTIDE SEQUENCE [LARGE SCALE GENOMIC DNA]</scope>
    <source>
        <strain evidence="2 3">EGI 80759</strain>
    </source>
</reference>
<dbReference type="EMBL" id="CP036402">
    <property type="protein sequence ID" value="QBI18488.1"/>
    <property type="molecule type" value="Genomic_DNA"/>
</dbReference>
<keyword evidence="1" id="KW-0472">Membrane</keyword>
<dbReference type="AlphaFoldDB" id="A0A411YBD4"/>
<name>A0A411YBD4_9ACTN</name>
<keyword evidence="1" id="KW-0812">Transmembrane</keyword>
<evidence type="ECO:0000256" key="1">
    <source>
        <dbReference type="SAM" id="Phobius"/>
    </source>
</evidence>
<feature type="transmembrane region" description="Helical" evidence="1">
    <location>
        <begin position="32"/>
        <end position="56"/>
    </location>
</feature>
<evidence type="ECO:0000313" key="2">
    <source>
        <dbReference type="EMBL" id="QBI18488.1"/>
    </source>
</evidence>
<sequence length="69" mass="7068">MFVASAALLMTGIVRGRWLAAWMGWATTAGFALLTGFSVGALVLPVVALLLPALLLAGARGRSARTDPA</sequence>
<proteinExistence type="predicted"/>